<comment type="caution">
    <text evidence="2">The sequence shown here is derived from an EMBL/GenBank/DDBJ whole genome shotgun (WGS) entry which is preliminary data.</text>
</comment>
<organism evidence="2 3">
    <name type="scientific">Bailinhaonella thermotolerans</name>
    <dbReference type="NCBI Taxonomy" id="1070861"/>
    <lineage>
        <taxon>Bacteria</taxon>
        <taxon>Bacillati</taxon>
        <taxon>Actinomycetota</taxon>
        <taxon>Actinomycetes</taxon>
        <taxon>Streptosporangiales</taxon>
        <taxon>Streptosporangiaceae</taxon>
        <taxon>Bailinhaonella</taxon>
    </lineage>
</organism>
<dbReference type="Proteomes" id="UP000265768">
    <property type="component" value="Unassembled WGS sequence"/>
</dbReference>
<dbReference type="InterPro" id="IPR010093">
    <property type="entry name" value="SinI_DNA-bd"/>
</dbReference>
<dbReference type="AlphaFoldDB" id="A0A3A4A508"/>
<evidence type="ECO:0000259" key="1">
    <source>
        <dbReference type="Pfam" id="PF12728"/>
    </source>
</evidence>
<dbReference type="OrthoDB" id="4954032at2"/>
<dbReference type="Pfam" id="PF12728">
    <property type="entry name" value="HTH_17"/>
    <property type="match status" value="1"/>
</dbReference>
<feature type="domain" description="Helix-turn-helix" evidence="1">
    <location>
        <begin position="1"/>
        <end position="46"/>
    </location>
</feature>
<dbReference type="EMBL" id="QZEY01000023">
    <property type="protein sequence ID" value="RJL22040.1"/>
    <property type="molecule type" value="Genomic_DNA"/>
</dbReference>
<name>A0A3A4A508_9ACTN</name>
<keyword evidence="3" id="KW-1185">Reference proteome</keyword>
<dbReference type="NCBIfam" id="TIGR01764">
    <property type="entry name" value="excise"/>
    <property type="match status" value="1"/>
</dbReference>
<dbReference type="InterPro" id="IPR041657">
    <property type="entry name" value="HTH_17"/>
</dbReference>
<accession>A0A3A4A508</accession>
<keyword evidence="2" id="KW-0238">DNA-binding</keyword>
<dbReference type="GO" id="GO:0003677">
    <property type="term" value="F:DNA binding"/>
    <property type="evidence" value="ECO:0007669"/>
    <property type="project" value="UniProtKB-KW"/>
</dbReference>
<protein>
    <submittedName>
        <fullName evidence="2">DNA-binding protein</fullName>
    </submittedName>
</protein>
<reference evidence="2 3" key="1">
    <citation type="submission" date="2018-09" db="EMBL/GenBank/DDBJ databases">
        <title>YIM 75507 draft genome.</title>
        <authorList>
            <person name="Tang S."/>
            <person name="Feng Y."/>
        </authorList>
    </citation>
    <scope>NUCLEOTIDE SEQUENCE [LARGE SCALE GENOMIC DNA]</scope>
    <source>
        <strain evidence="2 3">YIM 75507</strain>
    </source>
</reference>
<evidence type="ECO:0000313" key="2">
    <source>
        <dbReference type="EMBL" id="RJL22040.1"/>
    </source>
</evidence>
<evidence type="ECO:0000313" key="3">
    <source>
        <dbReference type="Proteomes" id="UP000265768"/>
    </source>
</evidence>
<gene>
    <name evidence="2" type="ORF">D5H75_36165</name>
</gene>
<sequence>MSVAEVAAVLGITRDGAYDAVRRGDIPSLRIGRKILIPTARLAALLGIEREGQQQ</sequence>
<proteinExistence type="predicted"/>